<evidence type="ECO:0000256" key="6">
    <source>
        <dbReference type="ARBA" id="ARBA00022840"/>
    </source>
</evidence>
<dbReference type="EC" id="2.7.11.1" evidence="1"/>
<comment type="catalytic activity">
    <reaction evidence="7">
        <text>L-threonyl-[protein] + ATP = O-phospho-L-threonyl-[protein] + ADP + H(+)</text>
        <dbReference type="Rhea" id="RHEA:46608"/>
        <dbReference type="Rhea" id="RHEA-COMP:11060"/>
        <dbReference type="Rhea" id="RHEA-COMP:11605"/>
        <dbReference type="ChEBI" id="CHEBI:15378"/>
        <dbReference type="ChEBI" id="CHEBI:30013"/>
        <dbReference type="ChEBI" id="CHEBI:30616"/>
        <dbReference type="ChEBI" id="CHEBI:61977"/>
        <dbReference type="ChEBI" id="CHEBI:456216"/>
        <dbReference type="EC" id="2.7.11.1"/>
    </reaction>
</comment>
<dbReference type="PROSITE" id="PS00107">
    <property type="entry name" value="PROTEIN_KINASE_ATP"/>
    <property type="match status" value="1"/>
</dbReference>
<dbReference type="PROSITE" id="PS50011">
    <property type="entry name" value="PROTEIN_KINASE_DOM"/>
    <property type="match status" value="1"/>
</dbReference>
<keyword evidence="4 9" id="KW-0547">Nucleotide-binding</keyword>
<dbReference type="SMART" id="SM00220">
    <property type="entry name" value="S_TKc"/>
    <property type="match status" value="1"/>
</dbReference>
<evidence type="ECO:0000313" key="12">
    <source>
        <dbReference type="EMBL" id="KAJ3578994.1"/>
    </source>
</evidence>
<dbReference type="InterPro" id="IPR011009">
    <property type="entry name" value="Kinase-like_dom_sf"/>
</dbReference>
<organism evidence="12 13">
    <name type="scientific">Xylaria arbuscula</name>
    <dbReference type="NCBI Taxonomy" id="114810"/>
    <lineage>
        <taxon>Eukaryota</taxon>
        <taxon>Fungi</taxon>
        <taxon>Dikarya</taxon>
        <taxon>Ascomycota</taxon>
        <taxon>Pezizomycotina</taxon>
        <taxon>Sordariomycetes</taxon>
        <taxon>Xylariomycetidae</taxon>
        <taxon>Xylariales</taxon>
        <taxon>Xylariaceae</taxon>
        <taxon>Xylaria</taxon>
    </lineage>
</organism>
<feature type="region of interest" description="Disordered" evidence="10">
    <location>
        <begin position="1"/>
        <end position="40"/>
    </location>
</feature>
<keyword evidence="3" id="KW-0808">Transferase</keyword>
<evidence type="ECO:0000256" key="4">
    <source>
        <dbReference type="ARBA" id="ARBA00022741"/>
    </source>
</evidence>
<dbReference type="Proteomes" id="UP001148614">
    <property type="component" value="Unassembled WGS sequence"/>
</dbReference>
<dbReference type="EMBL" id="JANPWZ010000145">
    <property type="protein sequence ID" value="KAJ3578994.1"/>
    <property type="molecule type" value="Genomic_DNA"/>
</dbReference>
<proteinExistence type="predicted"/>
<dbReference type="InterPro" id="IPR051334">
    <property type="entry name" value="SRPK"/>
</dbReference>
<dbReference type="GO" id="GO:0000245">
    <property type="term" value="P:spliceosomal complex assembly"/>
    <property type="evidence" value="ECO:0007669"/>
    <property type="project" value="TreeGrafter"/>
</dbReference>
<evidence type="ECO:0000313" key="13">
    <source>
        <dbReference type="Proteomes" id="UP001148614"/>
    </source>
</evidence>
<accession>A0A9W8TR71</accession>
<dbReference type="GO" id="GO:0005634">
    <property type="term" value="C:nucleus"/>
    <property type="evidence" value="ECO:0007669"/>
    <property type="project" value="TreeGrafter"/>
</dbReference>
<evidence type="ECO:0000256" key="10">
    <source>
        <dbReference type="SAM" id="MobiDB-lite"/>
    </source>
</evidence>
<keyword evidence="5" id="KW-0418">Kinase</keyword>
<dbReference type="AlphaFoldDB" id="A0A9W8TR71"/>
<comment type="catalytic activity">
    <reaction evidence="8">
        <text>L-seryl-[protein] + ATP = O-phospho-L-seryl-[protein] + ADP + H(+)</text>
        <dbReference type="Rhea" id="RHEA:17989"/>
        <dbReference type="Rhea" id="RHEA-COMP:9863"/>
        <dbReference type="Rhea" id="RHEA-COMP:11604"/>
        <dbReference type="ChEBI" id="CHEBI:15378"/>
        <dbReference type="ChEBI" id="CHEBI:29999"/>
        <dbReference type="ChEBI" id="CHEBI:30616"/>
        <dbReference type="ChEBI" id="CHEBI:83421"/>
        <dbReference type="ChEBI" id="CHEBI:456216"/>
        <dbReference type="EC" id="2.7.11.1"/>
    </reaction>
</comment>
<dbReference type="GO" id="GO:0050684">
    <property type="term" value="P:regulation of mRNA processing"/>
    <property type="evidence" value="ECO:0007669"/>
    <property type="project" value="TreeGrafter"/>
</dbReference>
<dbReference type="VEuPathDB" id="FungiDB:F4678DRAFT_425555"/>
<dbReference type="Gene3D" id="1.10.510.10">
    <property type="entry name" value="Transferase(Phosphotransferase) domain 1"/>
    <property type="match status" value="2"/>
</dbReference>
<feature type="binding site" evidence="9">
    <location>
        <position position="108"/>
    </location>
    <ligand>
        <name>ATP</name>
        <dbReference type="ChEBI" id="CHEBI:30616"/>
    </ligand>
</feature>
<evidence type="ECO:0000256" key="1">
    <source>
        <dbReference type="ARBA" id="ARBA00012513"/>
    </source>
</evidence>
<dbReference type="SUPFAM" id="SSF56112">
    <property type="entry name" value="Protein kinase-like (PK-like)"/>
    <property type="match status" value="1"/>
</dbReference>
<dbReference type="GO" id="GO:0004674">
    <property type="term" value="F:protein serine/threonine kinase activity"/>
    <property type="evidence" value="ECO:0007669"/>
    <property type="project" value="UniProtKB-KW"/>
</dbReference>
<reference evidence="12" key="1">
    <citation type="submission" date="2022-07" db="EMBL/GenBank/DDBJ databases">
        <title>Genome Sequence of Xylaria arbuscula.</title>
        <authorList>
            <person name="Buettner E."/>
        </authorList>
    </citation>
    <scope>NUCLEOTIDE SEQUENCE</scope>
    <source>
        <strain evidence="12">VT107</strain>
    </source>
</reference>
<protein>
    <recommendedName>
        <fullName evidence="1">non-specific serine/threonine protein kinase</fullName>
        <ecNumber evidence="1">2.7.11.1</ecNumber>
    </recommendedName>
</protein>
<evidence type="ECO:0000256" key="8">
    <source>
        <dbReference type="ARBA" id="ARBA00048679"/>
    </source>
</evidence>
<dbReference type="InterPro" id="IPR017441">
    <property type="entry name" value="Protein_kinase_ATP_BS"/>
</dbReference>
<feature type="domain" description="Protein kinase" evidence="11">
    <location>
        <begin position="79"/>
        <end position="478"/>
    </location>
</feature>
<evidence type="ECO:0000256" key="7">
    <source>
        <dbReference type="ARBA" id="ARBA00047899"/>
    </source>
</evidence>
<name>A0A9W8TR71_9PEZI</name>
<keyword evidence="13" id="KW-1185">Reference proteome</keyword>
<evidence type="ECO:0000256" key="3">
    <source>
        <dbReference type="ARBA" id="ARBA00022679"/>
    </source>
</evidence>
<gene>
    <name evidence="12" type="ORF">NPX13_g1578</name>
</gene>
<keyword evidence="2" id="KW-0723">Serine/threonine-protein kinase</keyword>
<dbReference type="PANTHER" id="PTHR47634:SF9">
    <property type="entry name" value="PROTEIN KINASE DOMAIN-CONTAINING PROTEIN-RELATED"/>
    <property type="match status" value="1"/>
</dbReference>
<keyword evidence="6 9" id="KW-0067">ATP-binding</keyword>
<dbReference type="GO" id="GO:0005524">
    <property type="term" value="F:ATP binding"/>
    <property type="evidence" value="ECO:0007669"/>
    <property type="project" value="UniProtKB-UniRule"/>
</dbReference>
<dbReference type="PANTHER" id="PTHR47634">
    <property type="entry name" value="PROTEIN KINASE DOMAIN-CONTAINING PROTEIN-RELATED"/>
    <property type="match status" value="1"/>
</dbReference>
<dbReference type="InterPro" id="IPR008271">
    <property type="entry name" value="Ser/Thr_kinase_AS"/>
</dbReference>
<dbReference type="GO" id="GO:0005737">
    <property type="term" value="C:cytoplasm"/>
    <property type="evidence" value="ECO:0007669"/>
    <property type="project" value="TreeGrafter"/>
</dbReference>
<evidence type="ECO:0000259" key="11">
    <source>
        <dbReference type="PROSITE" id="PS50011"/>
    </source>
</evidence>
<dbReference type="Pfam" id="PF00069">
    <property type="entry name" value="Pkinase"/>
    <property type="match status" value="1"/>
</dbReference>
<dbReference type="Gene3D" id="3.30.200.20">
    <property type="entry name" value="Phosphorylase Kinase, domain 1"/>
    <property type="match status" value="1"/>
</dbReference>
<evidence type="ECO:0000256" key="9">
    <source>
        <dbReference type="PROSITE-ProRule" id="PRU10141"/>
    </source>
</evidence>
<evidence type="ECO:0000256" key="5">
    <source>
        <dbReference type="ARBA" id="ARBA00022777"/>
    </source>
</evidence>
<comment type="caution">
    <text evidence="12">The sequence shown here is derived from an EMBL/GenBank/DDBJ whole genome shotgun (WGS) entry which is preliminary data.</text>
</comment>
<dbReference type="InterPro" id="IPR000719">
    <property type="entry name" value="Prot_kinase_dom"/>
</dbReference>
<dbReference type="PROSITE" id="PS00108">
    <property type="entry name" value="PROTEIN_KINASE_ST"/>
    <property type="match status" value="1"/>
</dbReference>
<sequence length="520" mass="59384">MSHKTDTNTQTRVSVVEASLPDTQPEFDIGSLKDEKANGGESDSIQYRTIWDDGIENPSMYNKGGHHPVNLGDVLNGRYEVVHKLGIGGFSLVWLCQDTKTNKWRAIKILDSWRSSNSKEEKIYQHLRQVSSLEELEDSHLAVPLEEFWIDGPNGRHYCVVLPFLGPTAQHWRDDFIKLETALENRTQYTNKTRNKIHQACADVVRAVHHLHKHGVCHGDIKPKNILMKLEGVDSLSKAEMVKLLGEPYTYEVETRSGKPPAPHAPDNIVVPLSPLDEFWKKFITSSAVLTDFGESYMVGEPTDFTVLTRAQAPPEALWGETFQAGPHKRLHVHDMELFLGGLPRPFRTVYIEQCNAMARRPPLDPVILKEHMAEAIDEEKWERVPVQRDYEEVIKEREKWYKHTGYTDLFEAVVGYPDIYWAPKNYEQLMKGGRTKMVRILLPREDVVGVADLLRKMIRYDPTKRITIDEVAHYAWIQNLPRLSVTSHILIQLTPARAMSALALLSATLIAFASRTKRS</sequence>
<evidence type="ECO:0000256" key="2">
    <source>
        <dbReference type="ARBA" id="ARBA00022527"/>
    </source>
</evidence>